<dbReference type="Pfam" id="PF14502">
    <property type="entry name" value="HTH_41"/>
    <property type="match status" value="1"/>
</dbReference>
<dbReference type="Pfam" id="PF14503">
    <property type="entry name" value="YhfZ_C"/>
    <property type="match status" value="1"/>
</dbReference>
<dbReference type="InterPro" id="IPR041444">
    <property type="entry name" value="HTH_41"/>
</dbReference>
<dbReference type="KEGG" id="lao:AOX59_03935"/>
<evidence type="ECO:0000313" key="3">
    <source>
        <dbReference type="EMBL" id="ALX47823.1"/>
    </source>
</evidence>
<sequence length="310" mass="35043">MKGIWENLYSKNGLAAKEIAKMLIPIEKGNRIPRIDDFAQKLSLGRGTVQGGLNVLENMHAVEIESRGHLGSYLINKDEYLLKEVAGVNSYLGAMPLPYSKLYEGLATGLIEVSDKKLNRINLAYMRGAKKRIEALKARRCDFVVMSGLAAEDEMKEDNTLQIIQSFGPFTYVSSHKVFLANSKNDRIKDGMRVGIDYTSTDQSKLTLLECKGKNVEFIPVNYMQLFEQLLNGSIDAAVWNSDEIKAAEKLKRIDFHSEQANLLSEKASTSVILMEKEREDIGEYLTELDTRRVTEIQKMVLDNKKLPHY</sequence>
<protein>
    <submittedName>
        <fullName evidence="3">Transcriptional regulator</fullName>
    </submittedName>
</protein>
<feature type="domain" description="YhfZ helix-turn-helix" evidence="1">
    <location>
        <begin position="28"/>
        <end position="74"/>
    </location>
</feature>
<dbReference type="EMBL" id="CP013862">
    <property type="protein sequence ID" value="ALX47823.1"/>
    <property type="molecule type" value="Genomic_DNA"/>
</dbReference>
<gene>
    <name evidence="3" type="ORF">AOX59_03935</name>
</gene>
<dbReference type="Proteomes" id="UP000050331">
    <property type="component" value="Chromosome"/>
</dbReference>
<name>A0A0U3WDE1_9BACI</name>
<evidence type="ECO:0000259" key="1">
    <source>
        <dbReference type="Pfam" id="PF14502"/>
    </source>
</evidence>
<evidence type="ECO:0000313" key="4">
    <source>
        <dbReference type="Proteomes" id="UP000050331"/>
    </source>
</evidence>
<dbReference type="InterPro" id="IPR032791">
    <property type="entry name" value="YhfZ_C"/>
</dbReference>
<accession>A0A0U3WDE1</accession>
<proteinExistence type="predicted"/>
<organism evidence="3 4">
    <name type="scientific">Lentibacillus amyloliquefaciens</name>
    <dbReference type="NCBI Taxonomy" id="1472767"/>
    <lineage>
        <taxon>Bacteria</taxon>
        <taxon>Bacillati</taxon>
        <taxon>Bacillota</taxon>
        <taxon>Bacilli</taxon>
        <taxon>Bacillales</taxon>
        <taxon>Bacillaceae</taxon>
        <taxon>Lentibacillus</taxon>
    </lineage>
</organism>
<reference evidence="3 4" key="1">
    <citation type="submission" date="2016-01" db="EMBL/GenBank/DDBJ databases">
        <title>Complete genome sequence of strain Lentibacillus amyloliquefaciens LAM0015T isolated from saline sediment.</title>
        <authorList>
            <person name="Wang J.-L."/>
            <person name="He M.-X."/>
        </authorList>
    </citation>
    <scope>NUCLEOTIDE SEQUENCE [LARGE SCALE GENOMIC DNA]</scope>
    <source>
        <strain evidence="3 4">LAM0015</strain>
    </source>
</reference>
<dbReference type="AlphaFoldDB" id="A0A0U3WDE1"/>
<dbReference type="RefSeq" id="WP_068442120.1">
    <property type="nucleotide sequence ID" value="NZ_CP013862.1"/>
</dbReference>
<dbReference type="STRING" id="1472767.AOX59_03935"/>
<feature type="domain" description="Uncharacterised protein YhfZ C-terminal" evidence="2">
    <location>
        <begin position="80"/>
        <end position="310"/>
    </location>
</feature>
<dbReference type="NCBIfam" id="NF041241">
    <property type="entry name" value="YhfZ_full"/>
    <property type="match status" value="1"/>
</dbReference>
<dbReference type="Gene3D" id="3.40.190.10">
    <property type="entry name" value="Periplasmic binding protein-like II"/>
    <property type="match status" value="2"/>
</dbReference>
<evidence type="ECO:0000259" key="2">
    <source>
        <dbReference type="Pfam" id="PF14503"/>
    </source>
</evidence>
<dbReference type="SUPFAM" id="SSF53850">
    <property type="entry name" value="Periplasmic binding protein-like II"/>
    <property type="match status" value="1"/>
</dbReference>
<dbReference type="OrthoDB" id="147067at2"/>
<keyword evidence="4" id="KW-1185">Reference proteome</keyword>